<evidence type="ECO:0000313" key="3">
    <source>
        <dbReference type="Proteomes" id="UP000000768"/>
    </source>
</evidence>
<accession>A0A1W0W2Z0</accession>
<reference evidence="3" key="2">
    <citation type="journal article" date="2018" name="Plant J.">
        <title>The Sorghum bicolor reference genome: improved assembly, gene annotations, a transcriptome atlas, and signatures of genome organization.</title>
        <authorList>
            <person name="McCormick R.F."/>
            <person name="Truong S.K."/>
            <person name="Sreedasyam A."/>
            <person name="Jenkins J."/>
            <person name="Shu S."/>
            <person name="Sims D."/>
            <person name="Kennedy M."/>
            <person name="Amirebrahimi M."/>
            <person name="Weers B.D."/>
            <person name="McKinley B."/>
            <person name="Mattison A."/>
            <person name="Morishige D.T."/>
            <person name="Grimwood J."/>
            <person name="Schmutz J."/>
            <person name="Mullet J.E."/>
        </authorList>
    </citation>
    <scope>NUCLEOTIDE SEQUENCE [LARGE SCALE GENOMIC DNA]</scope>
    <source>
        <strain evidence="3">cv. BTx623</strain>
    </source>
</reference>
<dbReference type="Gramene" id="OQU88736">
    <property type="protein sequence ID" value="OQU88736"/>
    <property type="gene ID" value="SORBI_3002G082950"/>
</dbReference>
<dbReference type="EMBL" id="CM000761">
    <property type="protein sequence ID" value="OQU88736.1"/>
    <property type="molecule type" value="Genomic_DNA"/>
</dbReference>
<evidence type="ECO:0000256" key="1">
    <source>
        <dbReference type="SAM" id="MobiDB-lite"/>
    </source>
</evidence>
<reference evidence="2 3" key="1">
    <citation type="journal article" date="2009" name="Nature">
        <title>The Sorghum bicolor genome and the diversification of grasses.</title>
        <authorList>
            <person name="Paterson A.H."/>
            <person name="Bowers J.E."/>
            <person name="Bruggmann R."/>
            <person name="Dubchak I."/>
            <person name="Grimwood J."/>
            <person name="Gundlach H."/>
            <person name="Haberer G."/>
            <person name="Hellsten U."/>
            <person name="Mitros T."/>
            <person name="Poliakov A."/>
            <person name="Schmutz J."/>
            <person name="Spannagl M."/>
            <person name="Tang H."/>
            <person name="Wang X."/>
            <person name="Wicker T."/>
            <person name="Bharti A.K."/>
            <person name="Chapman J."/>
            <person name="Feltus F.A."/>
            <person name="Gowik U."/>
            <person name="Grigoriev I.V."/>
            <person name="Lyons E."/>
            <person name="Maher C.A."/>
            <person name="Martis M."/>
            <person name="Narechania A."/>
            <person name="Otillar R.P."/>
            <person name="Penning B.W."/>
            <person name="Salamov A.A."/>
            <person name="Wang Y."/>
            <person name="Zhang L."/>
            <person name="Carpita N.C."/>
            <person name="Freeling M."/>
            <person name="Gingle A.R."/>
            <person name="Hash C.T."/>
            <person name="Keller B."/>
            <person name="Klein P."/>
            <person name="Kresovich S."/>
            <person name="McCann M.C."/>
            <person name="Ming R."/>
            <person name="Peterson D.G."/>
            <person name="Mehboob-ur-Rahman"/>
            <person name="Ware D."/>
            <person name="Westhoff P."/>
            <person name="Mayer K.F."/>
            <person name="Messing J."/>
            <person name="Rokhsar D.S."/>
        </authorList>
    </citation>
    <scope>NUCLEOTIDE SEQUENCE [LARGE SCALE GENOMIC DNA]</scope>
    <source>
        <strain evidence="3">cv. BTx623</strain>
    </source>
</reference>
<keyword evidence="3" id="KW-1185">Reference proteome</keyword>
<dbReference type="Proteomes" id="UP000000768">
    <property type="component" value="Chromosome 2"/>
</dbReference>
<organism evidence="2 3">
    <name type="scientific">Sorghum bicolor</name>
    <name type="common">Sorghum</name>
    <name type="synonym">Sorghum vulgare</name>
    <dbReference type="NCBI Taxonomy" id="4558"/>
    <lineage>
        <taxon>Eukaryota</taxon>
        <taxon>Viridiplantae</taxon>
        <taxon>Streptophyta</taxon>
        <taxon>Embryophyta</taxon>
        <taxon>Tracheophyta</taxon>
        <taxon>Spermatophyta</taxon>
        <taxon>Magnoliopsida</taxon>
        <taxon>Liliopsida</taxon>
        <taxon>Poales</taxon>
        <taxon>Poaceae</taxon>
        <taxon>PACMAD clade</taxon>
        <taxon>Panicoideae</taxon>
        <taxon>Andropogonodae</taxon>
        <taxon>Andropogoneae</taxon>
        <taxon>Sorghinae</taxon>
        <taxon>Sorghum</taxon>
    </lineage>
</organism>
<name>A0A1W0W2Z0_SORBI</name>
<evidence type="ECO:0000313" key="2">
    <source>
        <dbReference type="EMBL" id="OQU88736.1"/>
    </source>
</evidence>
<gene>
    <name evidence="2" type="ORF">SORBI_3002G082950</name>
</gene>
<dbReference type="InParanoid" id="A0A1W0W2Z0"/>
<protein>
    <submittedName>
        <fullName evidence="2">Uncharacterized protein</fullName>
    </submittedName>
</protein>
<sequence>MARSGGSAASAGHFCSNLSVEHHTNRRHLTGGVTVCMVGVLPPGGGKASPRARPHAGASARPARHGQVPCLGCDRGTVTRYDTAIRVEMPTPRLTAVLVEEEEPGCAAAVRVEEALCCRPLLECVEERLPAKRMRTGRCCCRCRGRRRMCRDAPAPAAVGVEEEEAPHGERPCLVHAEIQKVFETPCHIESCVTYMKH</sequence>
<dbReference type="AlphaFoldDB" id="A0A1W0W2Z0"/>
<proteinExistence type="predicted"/>
<feature type="region of interest" description="Disordered" evidence="1">
    <location>
        <begin position="46"/>
        <end position="66"/>
    </location>
</feature>